<dbReference type="EMBL" id="BOMW01000088">
    <property type="protein sequence ID" value="GIF09494.1"/>
    <property type="molecule type" value="Genomic_DNA"/>
</dbReference>
<feature type="compositionally biased region" description="Low complexity" evidence="1">
    <location>
        <begin position="13"/>
        <end position="37"/>
    </location>
</feature>
<accession>A0A919NF03</accession>
<evidence type="ECO:0000256" key="1">
    <source>
        <dbReference type="SAM" id="MobiDB-lite"/>
    </source>
</evidence>
<feature type="region of interest" description="Disordered" evidence="1">
    <location>
        <begin position="1"/>
        <end position="42"/>
    </location>
</feature>
<name>A0A919NF03_9ACTN</name>
<evidence type="ECO:0000313" key="3">
    <source>
        <dbReference type="Proteomes" id="UP000629619"/>
    </source>
</evidence>
<organism evidence="2 3">
    <name type="scientific">Actinoplanes siamensis</name>
    <dbReference type="NCBI Taxonomy" id="1223317"/>
    <lineage>
        <taxon>Bacteria</taxon>
        <taxon>Bacillati</taxon>
        <taxon>Actinomycetota</taxon>
        <taxon>Actinomycetes</taxon>
        <taxon>Micromonosporales</taxon>
        <taxon>Micromonosporaceae</taxon>
        <taxon>Actinoplanes</taxon>
    </lineage>
</organism>
<comment type="caution">
    <text evidence="2">The sequence shown here is derived from an EMBL/GenBank/DDBJ whole genome shotgun (WGS) entry which is preliminary data.</text>
</comment>
<evidence type="ECO:0000313" key="2">
    <source>
        <dbReference type="EMBL" id="GIF09494.1"/>
    </source>
</evidence>
<feature type="compositionally biased region" description="Gly residues" evidence="1">
    <location>
        <begin position="1"/>
        <end position="12"/>
    </location>
</feature>
<reference evidence="2" key="1">
    <citation type="submission" date="2021-01" db="EMBL/GenBank/DDBJ databases">
        <title>Whole genome shotgun sequence of Actinoplanes siamensis NBRC 109076.</title>
        <authorList>
            <person name="Komaki H."/>
            <person name="Tamura T."/>
        </authorList>
    </citation>
    <scope>NUCLEOTIDE SEQUENCE</scope>
    <source>
        <strain evidence="2">NBRC 109076</strain>
    </source>
</reference>
<sequence length="59" mass="5301">MGSAGGPEGGAGLRLDGGAEPGPAGAELAPGGAELAPGGAGTVTRMVPEATLPSASTIS</sequence>
<gene>
    <name evidence="2" type="ORF">Asi03nite_70320</name>
</gene>
<dbReference type="Proteomes" id="UP000629619">
    <property type="component" value="Unassembled WGS sequence"/>
</dbReference>
<proteinExistence type="predicted"/>
<keyword evidence="3" id="KW-1185">Reference proteome</keyword>
<dbReference type="AlphaFoldDB" id="A0A919NF03"/>
<protein>
    <submittedName>
        <fullName evidence="2">Uncharacterized protein</fullName>
    </submittedName>
</protein>